<proteinExistence type="predicted"/>
<dbReference type="AlphaFoldDB" id="A0A8A1LQM5"/>
<accession>A0A8A1LQM5</accession>
<dbReference type="VEuPathDB" id="FungiDB:I7I53_04507"/>
<reference evidence="1" key="1">
    <citation type="submission" date="2021-01" db="EMBL/GenBank/DDBJ databases">
        <title>Chromosome-level genome assembly of a human fungal pathogen reveals clustering of transcriptionally co-regulated genes.</title>
        <authorList>
            <person name="Voorhies M."/>
            <person name="Cohen S."/>
            <person name="Shea T.P."/>
            <person name="Petrus S."/>
            <person name="Munoz J.F."/>
            <person name="Poplawski S."/>
            <person name="Goldman W.E."/>
            <person name="Michael T."/>
            <person name="Cuomo C.A."/>
            <person name="Sil A."/>
            <person name="Beyhan S."/>
        </authorList>
    </citation>
    <scope>NUCLEOTIDE SEQUENCE</scope>
    <source>
        <strain evidence="1">H88</strain>
    </source>
</reference>
<organism evidence="1 2">
    <name type="scientific">Ajellomyces capsulatus (strain H88)</name>
    <name type="common">Darling's disease fungus</name>
    <name type="synonym">Histoplasma capsulatum</name>
    <dbReference type="NCBI Taxonomy" id="544711"/>
    <lineage>
        <taxon>Eukaryota</taxon>
        <taxon>Fungi</taxon>
        <taxon>Dikarya</taxon>
        <taxon>Ascomycota</taxon>
        <taxon>Pezizomycotina</taxon>
        <taxon>Eurotiomycetes</taxon>
        <taxon>Eurotiomycetidae</taxon>
        <taxon>Onygenales</taxon>
        <taxon>Ajellomycetaceae</taxon>
        <taxon>Histoplasma</taxon>
    </lineage>
</organism>
<sequence length="81" mass="9131">MVAEILRVVVVLVNSSQGHDIKPRQLRITWTLLEMNIKGFSIGKAVDTLILPHLVITSRCFGMVKPISRMEPVLQLQQLLP</sequence>
<name>A0A8A1LQM5_AJEC8</name>
<evidence type="ECO:0000313" key="1">
    <source>
        <dbReference type="EMBL" id="QSS56326.1"/>
    </source>
</evidence>
<dbReference type="Proteomes" id="UP000663419">
    <property type="component" value="Chromosome 5"/>
</dbReference>
<evidence type="ECO:0000313" key="2">
    <source>
        <dbReference type="Proteomes" id="UP000663419"/>
    </source>
</evidence>
<protein>
    <submittedName>
        <fullName evidence="1">Uncharacterized protein</fullName>
    </submittedName>
</protein>
<gene>
    <name evidence="1" type="ORF">I7I53_04507</name>
</gene>
<dbReference type="EMBL" id="CP069106">
    <property type="protein sequence ID" value="QSS56326.1"/>
    <property type="molecule type" value="Genomic_DNA"/>
</dbReference>